<evidence type="ECO:0000259" key="1">
    <source>
        <dbReference type="Pfam" id="PF19291"/>
    </source>
</evidence>
<dbReference type="RefSeq" id="WP_279332726.1">
    <property type="nucleotide sequence ID" value="NZ_CP121682.1"/>
</dbReference>
<feature type="domain" description="Trehalase-like N-terminal" evidence="1">
    <location>
        <begin position="3"/>
        <end position="127"/>
    </location>
</feature>
<reference evidence="2 3" key="1">
    <citation type="submission" date="2023-03" db="EMBL/GenBank/DDBJ databases">
        <authorList>
            <person name="Mo P."/>
        </authorList>
    </citation>
    <scope>NUCLEOTIDE SEQUENCE [LARGE SCALE GENOMIC DNA]</scope>
    <source>
        <strain evidence="2 3">HUAS 5</strain>
    </source>
</reference>
<keyword evidence="3" id="KW-1185">Reference proteome</keyword>
<name>A0ABY8JUP3_9ACTN</name>
<evidence type="ECO:0000313" key="2">
    <source>
        <dbReference type="EMBL" id="WGD39709.1"/>
    </source>
</evidence>
<dbReference type="EMBL" id="CP121682">
    <property type="protein sequence ID" value="WGD39709.1"/>
    <property type="molecule type" value="Genomic_DNA"/>
</dbReference>
<evidence type="ECO:0000313" key="3">
    <source>
        <dbReference type="Proteomes" id="UP001216440"/>
    </source>
</evidence>
<dbReference type="Proteomes" id="UP001216440">
    <property type="component" value="Chromosome"/>
</dbReference>
<protein>
    <submittedName>
        <fullName evidence="2">DUF5911 domain-containing protein</fullName>
    </submittedName>
</protein>
<gene>
    <name evidence="2" type="ORF">PYS65_05940</name>
</gene>
<accession>A0ABY8JUP3</accession>
<dbReference type="Pfam" id="PF19291">
    <property type="entry name" value="TREH_N"/>
    <property type="match status" value="1"/>
</dbReference>
<proteinExistence type="predicted"/>
<organism evidence="2 3">
    <name type="scientific">Streptomyces cathayae</name>
    <dbReference type="NCBI Taxonomy" id="3031124"/>
    <lineage>
        <taxon>Bacteria</taxon>
        <taxon>Bacillati</taxon>
        <taxon>Actinomycetota</taxon>
        <taxon>Actinomycetes</taxon>
        <taxon>Kitasatosporales</taxon>
        <taxon>Streptomycetaceae</taxon>
        <taxon>Streptomyces</taxon>
    </lineage>
</organism>
<sequence length="135" mass="14582">MNRIERYGLIGDMQTRAHAAADGSLDWLCLPRFDSAAVFAALFGTQKHGARHITPTTDAAVVGPTAAAERRHRGDSLVLESGRRTLRGTARVIGFMPPRDRATQVIRIVKGVAGEVPMASTPHPRPGVSTILTRF</sequence>
<dbReference type="InterPro" id="IPR045582">
    <property type="entry name" value="Trehalase-like_N"/>
</dbReference>